<dbReference type="Pfam" id="PF00067">
    <property type="entry name" value="p450"/>
    <property type="match status" value="1"/>
</dbReference>
<comment type="cofactor">
    <cofactor evidence="1 9">
        <name>heme</name>
        <dbReference type="ChEBI" id="CHEBI:30413"/>
    </cofactor>
</comment>
<dbReference type="GO" id="GO:0004497">
    <property type="term" value="F:monooxygenase activity"/>
    <property type="evidence" value="ECO:0007669"/>
    <property type="project" value="UniProtKB-KW"/>
</dbReference>
<evidence type="ECO:0000256" key="6">
    <source>
        <dbReference type="ARBA" id="ARBA00023002"/>
    </source>
</evidence>
<evidence type="ECO:0000256" key="8">
    <source>
        <dbReference type="ARBA" id="ARBA00023033"/>
    </source>
</evidence>
<comment type="pathway">
    <text evidence="2">Mycotoxin biosynthesis.</text>
</comment>
<evidence type="ECO:0000256" key="2">
    <source>
        <dbReference type="ARBA" id="ARBA00004685"/>
    </source>
</evidence>
<dbReference type="GO" id="GO:0005506">
    <property type="term" value="F:iron ion binding"/>
    <property type="evidence" value="ECO:0007669"/>
    <property type="project" value="InterPro"/>
</dbReference>
<evidence type="ECO:0000313" key="12">
    <source>
        <dbReference type="Proteomes" id="UP000472372"/>
    </source>
</evidence>
<evidence type="ECO:0000256" key="4">
    <source>
        <dbReference type="ARBA" id="ARBA00022617"/>
    </source>
</evidence>
<evidence type="ECO:0000256" key="3">
    <source>
        <dbReference type="ARBA" id="ARBA00010617"/>
    </source>
</evidence>
<keyword evidence="8 10" id="KW-0503">Monooxygenase</keyword>
<feature type="binding site" description="axial binding residue" evidence="9">
    <location>
        <position position="392"/>
    </location>
    <ligand>
        <name>heme</name>
        <dbReference type="ChEBI" id="CHEBI:30413"/>
    </ligand>
    <ligandPart>
        <name>Fe</name>
        <dbReference type="ChEBI" id="CHEBI:18248"/>
    </ligandPart>
</feature>
<reference evidence="11" key="1">
    <citation type="submission" date="2021-02" db="EMBL/GenBank/DDBJ databases">
        <authorList>
            <person name="Syme A R."/>
            <person name="Syme A R."/>
            <person name="Moolhuijzen P."/>
        </authorList>
    </citation>
    <scope>NUCLEOTIDE SEQUENCE</scope>
    <source>
        <strain evidence="11">W1-1</strain>
    </source>
</reference>
<dbReference type="SUPFAM" id="SSF48264">
    <property type="entry name" value="Cytochrome P450"/>
    <property type="match status" value="1"/>
</dbReference>
<evidence type="ECO:0000313" key="11">
    <source>
        <dbReference type="EMBL" id="CAE7033966.1"/>
    </source>
</evidence>
<dbReference type="GO" id="GO:0016705">
    <property type="term" value="F:oxidoreductase activity, acting on paired donors, with incorporation or reduction of molecular oxygen"/>
    <property type="evidence" value="ECO:0007669"/>
    <property type="project" value="InterPro"/>
</dbReference>
<proteinExistence type="inferred from homology"/>
<name>A0A6S6W1C9_9PLEO</name>
<keyword evidence="7 9" id="KW-0408">Iron</keyword>
<evidence type="ECO:0000256" key="5">
    <source>
        <dbReference type="ARBA" id="ARBA00022723"/>
    </source>
</evidence>
<evidence type="ECO:0000256" key="9">
    <source>
        <dbReference type="PIRSR" id="PIRSR602403-1"/>
    </source>
</evidence>
<evidence type="ECO:0000256" key="7">
    <source>
        <dbReference type="ARBA" id="ARBA00023004"/>
    </source>
</evidence>
<dbReference type="Proteomes" id="UP000472372">
    <property type="component" value="Chromosome 4"/>
</dbReference>
<dbReference type="InterPro" id="IPR001128">
    <property type="entry name" value="Cyt_P450"/>
</dbReference>
<dbReference type="GO" id="GO:0020037">
    <property type="term" value="F:heme binding"/>
    <property type="evidence" value="ECO:0007669"/>
    <property type="project" value="InterPro"/>
</dbReference>
<dbReference type="InterPro" id="IPR036396">
    <property type="entry name" value="Cyt_P450_sf"/>
</dbReference>
<sequence>MARAEEMVADGAKLGGPFQVRAAAAWKVVLPNCFAEEIRNNPNLDFKETQHIEFPTTLPGWEGMNEGLRHDRLFTDLVRIKLTQSLNYITEDMVDEADYALNLWMSEDESSWKTYNVRQVGFDVVARITSRVFAGKGLSRNEAYLRIAKENTATSFIAGYTLLQFPRFLWPFLNRVMPYCRTVRRQLNDATHLLRPSIEATIKQYEDGDIKKGPKSGNALGWLIEIQKGRPLELVSFVGAQLSLSMASIENTFKMLACCLIQCISHPEVIDPLRKEMVEILKENGWSKSSMQKMKLLDSFLKEVQRVDNFLAIMNRYVNKDTFLSDGTCIPAGAMLVVLDSGARDPDIYAEPEKFIADRYLRMREKPGSANRHYLVSTSSDNLGFGLGQHECPGRFFVAHELKMLMVFLLLRYDWRFEPGYQPPSTHLFEHNRVFPRNMELQARRRKEEIDLLDLRYS</sequence>
<dbReference type="PANTHER" id="PTHR46206:SF2">
    <property type="entry name" value="CYTOCHROME P450 MONOOXYGENASE AUSG-RELATED"/>
    <property type="match status" value="1"/>
</dbReference>
<evidence type="ECO:0000256" key="1">
    <source>
        <dbReference type="ARBA" id="ARBA00001971"/>
    </source>
</evidence>
<evidence type="ECO:0000256" key="10">
    <source>
        <dbReference type="RuleBase" id="RU000461"/>
    </source>
</evidence>
<dbReference type="InterPro" id="IPR017972">
    <property type="entry name" value="Cyt_P450_CS"/>
</dbReference>
<organism evidence="11 12">
    <name type="scientific">Pyrenophora teres f. teres</name>
    <dbReference type="NCBI Taxonomy" id="97479"/>
    <lineage>
        <taxon>Eukaryota</taxon>
        <taxon>Fungi</taxon>
        <taxon>Dikarya</taxon>
        <taxon>Ascomycota</taxon>
        <taxon>Pezizomycotina</taxon>
        <taxon>Dothideomycetes</taxon>
        <taxon>Pleosporomycetidae</taxon>
        <taxon>Pleosporales</taxon>
        <taxon>Pleosporineae</taxon>
        <taxon>Pleosporaceae</taxon>
        <taxon>Pyrenophora</taxon>
    </lineage>
</organism>
<keyword evidence="6 10" id="KW-0560">Oxidoreductase</keyword>
<protein>
    <submittedName>
        <fullName evidence="11">CypX</fullName>
    </submittedName>
</protein>
<keyword evidence="4 9" id="KW-0349">Heme</keyword>
<keyword evidence="5 9" id="KW-0479">Metal-binding</keyword>
<dbReference type="EMBL" id="HG992980">
    <property type="protein sequence ID" value="CAE7033966.1"/>
    <property type="molecule type" value="Genomic_DNA"/>
</dbReference>
<dbReference type="AlphaFoldDB" id="A0A6S6W1C9"/>
<dbReference type="Gene3D" id="1.10.630.10">
    <property type="entry name" value="Cytochrome P450"/>
    <property type="match status" value="1"/>
</dbReference>
<comment type="similarity">
    <text evidence="3 10">Belongs to the cytochrome P450 family.</text>
</comment>
<dbReference type="InterPro" id="IPR002403">
    <property type="entry name" value="Cyt_P450_E_grp-IV"/>
</dbReference>
<accession>A0A6S6W1C9</accession>
<dbReference type="CDD" id="cd11041">
    <property type="entry name" value="CYP503A1-like"/>
    <property type="match status" value="1"/>
</dbReference>
<dbReference type="PROSITE" id="PS00086">
    <property type="entry name" value="CYTOCHROME_P450"/>
    <property type="match status" value="1"/>
</dbReference>
<dbReference type="PANTHER" id="PTHR46206">
    <property type="entry name" value="CYTOCHROME P450"/>
    <property type="match status" value="1"/>
</dbReference>
<gene>
    <name evidence="11" type="ORF">PTTW11_05319</name>
</gene>
<dbReference type="PRINTS" id="PR00465">
    <property type="entry name" value="EP450IV"/>
</dbReference>